<dbReference type="OrthoDB" id="413953at2759"/>
<dbReference type="Proteomes" id="UP000008312">
    <property type="component" value="Unassembled WGS sequence"/>
</dbReference>
<dbReference type="InterPro" id="IPR036412">
    <property type="entry name" value="HAD-like_sf"/>
</dbReference>
<dbReference type="InterPro" id="IPR006357">
    <property type="entry name" value="HAD-SF_hydro_IIA"/>
</dbReference>
<dbReference type="InParanoid" id="D8M1Y2"/>
<proteinExistence type="predicted"/>
<dbReference type="GO" id="GO:0005737">
    <property type="term" value="C:cytoplasm"/>
    <property type="evidence" value="ECO:0007669"/>
    <property type="project" value="TreeGrafter"/>
</dbReference>
<evidence type="ECO:0000256" key="1">
    <source>
        <dbReference type="ARBA" id="ARBA00022801"/>
    </source>
</evidence>
<dbReference type="GO" id="GO:0046872">
    <property type="term" value="F:metal ion binding"/>
    <property type="evidence" value="ECO:0007669"/>
    <property type="project" value="UniProtKB-KW"/>
</dbReference>
<dbReference type="OMA" id="CETDIKF"/>
<dbReference type="FunCoup" id="D8M1Y2">
    <property type="interactions" value="34"/>
</dbReference>
<gene>
    <name evidence="5" type="ORF">GSBLH_T00002140001</name>
</gene>
<dbReference type="PANTHER" id="PTHR19288">
    <property type="entry name" value="4-NITROPHENYLPHOSPHATASE-RELATED"/>
    <property type="match status" value="1"/>
</dbReference>
<evidence type="ECO:0000313" key="5">
    <source>
        <dbReference type="EMBL" id="CBK22071.2"/>
    </source>
</evidence>
<dbReference type="GeneID" id="24919346"/>
<name>D8M1Y2_BLAHO</name>
<feature type="binding site" evidence="3">
    <location>
        <position position="218"/>
    </location>
    <ligand>
        <name>substrate</name>
    </ligand>
</feature>
<dbReference type="RefSeq" id="XP_012896119.1">
    <property type="nucleotide sequence ID" value="XM_013040665.1"/>
</dbReference>
<keyword evidence="6" id="KW-1185">Reference proteome</keyword>
<keyword evidence="4" id="KW-0479">Metal-binding</keyword>
<feature type="binding site" evidence="4">
    <location>
        <position position="30"/>
    </location>
    <ligand>
        <name>Mg(2+)</name>
        <dbReference type="ChEBI" id="CHEBI:18420"/>
    </ligand>
</feature>
<evidence type="ECO:0000256" key="3">
    <source>
        <dbReference type="PIRSR" id="PIRSR000915-2"/>
    </source>
</evidence>
<sequence length="267" mass="29168">MFPFSLLRRRLDKADINLLMKLKVFLVDCDGVLWRGSKPIPGSADTVNYLKSKGKAVYFCSNSSARSRIDTVNMLKSFGVDASEDDILTSSYAASLYLQKQPNHGEVYVLGEKGIYDELEAVGIKCHGTEDNGCTDIQSLTKMNPSIGTVVVGLDRNVNFLKLSRAASYIRDYHCSFVATNNDATDPNDLGLTTAAAGSLVSAVSTICGRQPDVILGKPGSMFYEIVKTRHPEIDPWDVMMVGDRLETDIAFANRVGAFDSVGCRTD</sequence>
<feature type="binding site" evidence="4">
    <location>
        <position position="244"/>
    </location>
    <ligand>
        <name>Mg(2+)</name>
        <dbReference type="ChEBI" id="CHEBI:18420"/>
    </ligand>
</feature>
<reference evidence="5" key="1">
    <citation type="submission" date="2010-02" db="EMBL/GenBank/DDBJ databases">
        <title>Sequencing and annotation of the Blastocystis hominis genome.</title>
        <authorList>
            <person name="Wincker P."/>
        </authorList>
    </citation>
    <scope>NUCLEOTIDE SEQUENCE</scope>
    <source>
        <strain evidence="5">Singapore isolate B</strain>
    </source>
</reference>
<evidence type="ECO:0000256" key="2">
    <source>
        <dbReference type="PIRSR" id="PIRSR000915-1"/>
    </source>
</evidence>
<dbReference type="NCBIfam" id="TIGR01452">
    <property type="entry name" value="PGP_euk"/>
    <property type="match status" value="1"/>
</dbReference>
<dbReference type="InterPro" id="IPR006349">
    <property type="entry name" value="PGP_euk"/>
</dbReference>
<evidence type="ECO:0000313" key="6">
    <source>
        <dbReference type="Proteomes" id="UP000008312"/>
    </source>
</evidence>
<accession>D8M1Y2</accession>
<feature type="active site" description="Nucleophile" evidence="2">
    <location>
        <position position="28"/>
    </location>
</feature>
<keyword evidence="1" id="KW-0378">Hydrolase</keyword>
<dbReference type="Pfam" id="PF13242">
    <property type="entry name" value="Hydrolase_like"/>
    <property type="match status" value="1"/>
</dbReference>
<organism evidence="5">
    <name type="scientific">Blastocystis hominis</name>
    <dbReference type="NCBI Taxonomy" id="12968"/>
    <lineage>
        <taxon>Eukaryota</taxon>
        <taxon>Sar</taxon>
        <taxon>Stramenopiles</taxon>
        <taxon>Bigyra</taxon>
        <taxon>Opalozoa</taxon>
        <taxon>Opalinata</taxon>
        <taxon>Blastocystidae</taxon>
        <taxon>Blastocystis</taxon>
    </lineage>
</organism>
<comment type="cofactor">
    <cofactor evidence="4">
        <name>Mg(2+)</name>
        <dbReference type="ChEBI" id="CHEBI:18420"/>
    </cofactor>
    <text evidence="4">Divalent metal ions. Mg(2+) is the most effective.</text>
</comment>
<protein>
    <recommendedName>
        <fullName evidence="7">4-nitrophenylphosphatase</fullName>
    </recommendedName>
</protein>
<dbReference type="Pfam" id="PF13344">
    <property type="entry name" value="Hydrolase_6"/>
    <property type="match status" value="1"/>
</dbReference>
<dbReference type="AlphaFoldDB" id="D8M1Y2"/>
<feature type="active site" description="Proton donor" evidence="2">
    <location>
        <position position="30"/>
    </location>
</feature>
<evidence type="ECO:0008006" key="7">
    <source>
        <dbReference type="Google" id="ProtNLM"/>
    </source>
</evidence>
<dbReference type="SUPFAM" id="SSF56784">
    <property type="entry name" value="HAD-like"/>
    <property type="match status" value="1"/>
</dbReference>
<keyword evidence="4" id="KW-0460">Magnesium</keyword>
<dbReference type="Gene3D" id="3.40.50.1000">
    <property type="entry name" value="HAD superfamily/HAD-like"/>
    <property type="match status" value="2"/>
</dbReference>
<dbReference type="NCBIfam" id="TIGR01460">
    <property type="entry name" value="HAD-SF-IIA"/>
    <property type="match status" value="1"/>
</dbReference>
<dbReference type="GO" id="GO:0016791">
    <property type="term" value="F:phosphatase activity"/>
    <property type="evidence" value="ECO:0007669"/>
    <property type="project" value="InterPro"/>
</dbReference>
<dbReference type="PANTHER" id="PTHR19288:SF93">
    <property type="entry name" value="FI11325P-RELATED"/>
    <property type="match status" value="1"/>
</dbReference>
<dbReference type="InterPro" id="IPR023214">
    <property type="entry name" value="HAD_sf"/>
</dbReference>
<evidence type="ECO:0000256" key="4">
    <source>
        <dbReference type="PIRSR" id="PIRSR000915-3"/>
    </source>
</evidence>
<dbReference type="EMBL" id="FN668646">
    <property type="protein sequence ID" value="CBK22071.2"/>
    <property type="molecule type" value="Genomic_DNA"/>
</dbReference>
<feature type="binding site" evidence="4">
    <location>
        <position position="28"/>
    </location>
    <ligand>
        <name>Mg(2+)</name>
        <dbReference type="ChEBI" id="CHEBI:18420"/>
    </ligand>
</feature>
<dbReference type="PIRSF" id="PIRSF000915">
    <property type="entry name" value="PGP-type_phosphatase"/>
    <property type="match status" value="1"/>
</dbReference>